<evidence type="ECO:0000313" key="4">
    <source>
        <dbReference type="Proteomes" id="UP001295444"/>
    </source>
</evidence>
<feature type="compositionally biased region" description="Basic and acidic residues" evidence="1">
    <location>
        <begin position="1392"/>
        <end position="1404"/>
    </location>
</feature>
<dbReference type="PANTHER" id="PTHR22042:SF2">
    <property type="entry name" value="182 KDA TANKYRASE-1-BINDING PROTEIN"/>
    <property type="match status" value="1"/>
</dbReference>
<evidence type="ECO:0000259" key="2">
    <source>
        <dbReference type="SMART" id="SM01319"/>
    </source>
</evidence>
<feature type="compositionally biased region" description="Basic and acidic residues" evidence="1">
    <location>
        <begin position="34"/>
        <end position="44"/>
    </location>
</feature>
<keyword evidence="4" id="KW-1185">Reference proteome</keyword>
<protein>
    <recommendedName>
        <fullName evidence="2">Tankyrase 1-binding protein C-terminal domain-containing protein</fullName>
    </recommendedName>
</protein>
<dbReference type="Proteomes" id="UP001295444">
    <property type="component" value="Chromosome 11"/>
</dbReference>
<gene>
    <name evidence="3" type="ORF">PECUL_23A051386</name>
</gene>
<dbReference type="InterPro" id="IPR040006">
    <property type="entry name" value="TNKS1BP1-like"/>
</dbReference>
<evidence type="ECO:0000313" key="3">
    <source>
        <dbReference type="EMBL" id="CAH2321444.1"/>
    </source>
</evidence>
<evidence type="ECO:0000256" key="1">
    <source>
        <dbReference type="SAM" id="MobiDB-lite"/>
    </source>
</evidence>
<organism evidence="3 4">
    <name type="scientific">Pelobates cultripes</name>
    <name type="common">Western spadefoot toad</name>
    <dbReference type="NCBI Taxonomy" id="61616"/>
    <lineage>
        <taxon>Eukaryota</taxon>
        <taxon>Metazoa</taxon>
        <taxon>Chordata</taxon>
        <taxon>Craniata</taxon>
        <taxon>Vertebrata</taxon>
        <taxon>Euteleostomi</taxon>
        <taxon>Amphibia</taxon>
        <taxon>Batrachia</taxon>
        <taxon>Anura</taxon>
        <taxon>Pelobatoidea</taxon>
        <taxon>Pelobatidae</taxon>
        <taxon>Pelobates</taxon>
    </lineage>
</organism>
<feature type="region of interest" description="Disordered" evidence="1">
    <location>
        <begin position="1175"/>
        <end position="1203"/>
    </location>
</feature>
<feature type="region of interest" description="Disordered" evidence="1">
    <location>
        <begin position="175"/>
        <end position="214"/>
    </location>
</feature>
<dbReference type="EMBL" id="OW240922">
    <property type="protein sequence ID" value="CAH2321444.1"/>
    <property type="molecule type" value="Genomic_DNA"/>
</dbReference>
<dbReference type="GO" id="GO:0006302">
    <property type="term" value="P:double-strand break repair"/>
    <property type="evidence" value="ECO:0007669"/>
    <property type="project" value="TreeGrafter"/>
</dbReference>
<dbReference type="SMART" id="SM01319">
    <property type="entry name" value="Tankyrase_bdg_C"/>
    <property type="match status" value="1"/>
</dbReference>
<feature type="compositionally biased region" description="Basic and acidic residues" evidence="1">
    <location>
        <begin position="1221"/>
        <end position="1236"/>
    </location>
</feature>
<feature type="region of interest" description="Disordered" evidence="1">
    <location>
        <begin position="1330"/>
        <end position="1438"/>
    </location>
</feature>
<dbReference type="GO" id="GO:0005634">
    <property type="term" value="C:nucleus"/>
    <property type="evidence" value="ECO:0007669"/>
    <property type="project" value="TreeGrafter"/>
</dbReference>
<dbReference type="GO" id="GO:0071479">
    <property type="term" value="P:cellular response to ionizing radiation"/>
    <property type="evidence" value="ECO:0007669"/>
    <property type="project" value="TreeGrafter"/>
</dbReference>
<feature type="compositionally biased region" description="Basic and acidic residues" evidence="1">
    <location>
        <begin position="183"/>
        <end position="192"/>
    </location>
</feature>
<feature type="compositionally biased region" description="Basic and acidic residues" evidence="1">
    <location>
        <begin position="605"/>
        <end position="628"/>
    </location>
</feature>
<dbReference type="Pfam" id="PF15327">
    <property type="entry name" value="Tankyrase_bdg_C"/>
    <property type="match status" value="1"/>
</dbReference>
<proteinExistence type="predicted"/>
<name>A0AAD1T8G3_PELCU</name>
<feature type="compositionally biased region" description="Polar residues" evidence="1">
    <location>
        <begin position="65"/>
        <end position="79"/>
    </location>
</feature>
<feature type="region of interest" description="Disordered" evidence="1">
    <location>
        <begin position="1221"/>
        <end position="1277"/>
    </location>
</feature>
<feature type="compositionally biased region" description="Basic residues" evidence="1">
    <location>
        <begin position="1429"/>
        <end position="1438"/>
    </location>
</feature>
<dbReference type="InterPro" id="IPR032764">
    <property type="entry name" value="Tankyrase-bd_C"/>
</dbReference>
<dbReference type="GO" id="GO:0000792">
    <property type="term" value="C:heterochromatin"/>
    <property type="evidence" value="ECO:0007669"/>
    <property type="project" value="TreeGrafter"/>
</dbReference>
<reference evidence="3" key="1">
    <citation type="submission" date="2022-03" db="EMBL/GenBank/DDBJ databases">
        <authorList>
            <person name="Alioto T."/>
            <person name="Alioto T."/>
            <person name="Gomez Garrido J."/>
        </authorList>
    </citation>
    <scope>NUCLEOTIDE SEQUENCE</scope>
</reference>
<feature type="domain" description="Tankyrase 1-binding protein C-terminal" evidence="2">
    <location>
        <begin position="1278"/>
        <end position="1433"/>
    </location>
</feature>
<accession>A0AAD1T8G3</accession>
<dbReference type="PANTHER" id="PTHR22042">
    <property type="entry name" value="TANKYRASE 1 BINDING PROTEIN"/>
    <property type="match status" value="1"/>
</dbReference>
<feature type="region of interest" description="Disordered" evidence="1">
    <location>
        <begin position="598"/>
        <end position="628"/>
    </location>
</feature>
<sequence length="1438" mass="163576">MEQSKTSITFGFEHKSLYIFTKIMSLSSGEIASHHSDQELEKTGVSHSKPPLKPKPVIPPHLRNSLLQSESQNAATKNTLPTQDPCPTSPPPDLPSAVKLSQLTGPLPYGTRRPSLKRWTSIGEREVSQESSISPLQSPIIDVTSKTVTNILPTLPKPLLTGTPWKGRSPFMLTSRGWGQQGKDIHERDSAPKRHSSSLESKDEIQESTQTVSLQEEHICVSSDSNKEATSVSEAKVILQHGQKVQQYPEDMKKSTSGFILETWGQNNKTQRLTESLSSEAKLISEVSNENHGLKEADVEFSETKASEIVGALLPSSSYEGVKDNISEQMIFAAPPISDSHIEVNAPVSNTKSCEENKNVSLESQVTPMVDVQFPTYHMKKNESRIKCVDNLIGEAIESRNIFTDVPQSASPMKKEQDQMQKYVVQEESLKGRIELDSSEQYLQDVDMAVHQHEQEKKMEWHREDQVITMKQQPQDSIIDLKDHEVECLPLHTRTDLRALDLPSVHLETTNLNNVVSDSFVEEQRDSYTNHLDLSKHSQHDVSSSVSIIKEGLQGEKQMDYGIVQPEGWINQELSTTYITSNLEPSFVTSISVNEAGAKENNINTDEKKVEEKEKNEHPKNEPKVDEIDTLFKDSDQDNVDYYGNELPTSPSASAVTDLSKKGIDHYANVREQSEHDIEKVSEVHADNRHDLMEGQPTDYANMEPVVYTVIQHEAQDPLDHLYTNHGAKTQHEKYIEEEPAQVETQTDERVDFDDEENNYVDHKDMEPVHRTMKQGEDLSGQHEIHTEMDNEEHVTSKTKQEPIICSSELISENILSKAAPFSTNLYDHSNISSDIGQKFAKEIYDSNIFVEKEPPTYFNTTSDVREHKYVEYVTLSEEQQYRLETQSKDQDDRHSQPGKIHYEITQCEEPLHRSTQLEELCNLTSISDEFLQADFKSDETEHRDAQSTNPKITQCTHPEVDNSQITEGRQLRYSELNLTHLHFDTDTPQSRESDLEGTYSKYMESEKPDVIHGESEGPHYKSLEFKPYETDSEQCKPQNMDTQSEITSLNKDHLDHPQDRYMKPDESTILDYEPVKSLTRNTDLQVPQNQIVLQQSDMQPEDLHYTDVQLQHRNTDLETVPHIDNQTQEVQSREYQSQVTDHLQVQCSDDHSLEVQDCDDLSREVNDMYNKLQEQQQHETDSQEGKPCNTMNLHDFRSDDTKSQELNTAVHLKTLENLHSEELQDKEESQRDSEKSQQLGIESAEAHHKKTESEGSQNEIQHLEKEDEEDQSECTQPYDFGFLEGTEVLDTAFMRCRASLGKKRCHRTPPQLPCTNEENIDPEYWLFRDSTENCPEKESDSEEKEETSPEGSPAAEIPVTSPGKSHTKKGGIFAGIINPNLLKGRLKTRNKQADAEAAKKEPEDPNLSPKSCTSPEKEGHSLNWLSALKKKKKKTPK</sequence>
<feature type="compositionally biased region" description="Basic and acidic residues" evidence="1">
    <location>
        <begin position="1330"/>
        <end position="1339"/>
    </location>
</feature>
<feature type="region of interest" description="Disordered" evidence="1">
    <location>
        <begin position="34"/>
        <end position="114"/>
    </location>
</feature>